<dbReference type="Gene3D" id="3.40.50.300">
    <property type="entry name" value="P-loop containing nucleotide triphosphate hydrolases"/>
    <property type="match status" value="2"/>
</dbReference>
<evidence type="ECO:0000256" key="8">
    <source>
        <dbReference type="ARBA" id="ARBA00033408"/>
    </source>
</evidence>
<dbReference type="GO" id="GO:0006281">
    <property type="term" value="P:DNA repair"/>
    <property type="evidence" value="ECO:0007669"/>
    <property type="project" value="UniProtKB-KW"/>
</dbReference>
<evidence type="ECO:0000259" key="11">
    <source>
        <dbReference type="Pfam" id="PF02463"/>
    </source>
</evidence>
<dbReference type="GO" id="GO:0005524">
    <property type="term" value="F:ATP binding"/>
    <property type="evidence" value="ECO:0007669"/>
    <property type="project" value="UniProtKB-KW"/>
</dbReference>
<keyword evidence="4" id="KW-0547">Nucleotide-binding</keyword>
<comment type="similarity">
    <text evidence="2 9">Belongs to the RecN family.</text>
</comment>
<dbReference type="RefSeq" id="WP_072896707.1">
    <property type="nucleotide sequence ID" value="NZ_FQVM01000019.1"/>
</dbReference>
<accession>A0A1M4XMH2</accession>
<comment type="function">
    <text evidence="1 9">May be involved in recombinational repair of damaged DNA.</text>
</comment>
<sequence>MLLQLTIENFALIKNISISFNEGFNILSGETGAGKSILIDAIAYVLGGKFNKDLIRTGENKTFVEAVFTIENQKTKDILEELNIEYDDLIIITRETYQNGKSITKVNNKTVILSIIKKISDAIIDIHGQHNNQSLLNKGSHIHYLDSYGDENLYSKLKEYKKIYEEIKNLDKKIEELSGKEDRERVLEFLKFQIDDINEAKLKLGEEEELKERYNLLSNSEKIAKTLSLTCSTLKGSMENESILDKISYIAREIYTIEKHSDKIKLLNERLNEIYYSLEDISREFASISEEIIYDEEELENINSRIYKISSLKKKYGESIESILSYRDKISNQYTEMINAESILKELSIKKLEKVKILKEIGNNITSLRKNIAKKLEEKIIYELNEVGLEKSRFIIGIKELENYNDLGLDDVQFTISTNLGEPLRPLDKIVSGGELSRIMLALKIAFIDKDEIPTVIFDEIDTGISGRIAQAVGEKMYELSIRHQVFCITHLPQIAALSDHHYLIFKKTLDNLTYSNIEKVDLKTKTEEIAKMIGGAEVTQNTKANAKDMIMLADKKKKDIIKIYT</sequence>
<evidence type="ECO:0000256" key="6">
    <source>
        <dbReference type="ARBA" id="ARBA00022840"/>
    </source>
</evidence>
<evidence type="ECO:0000313" key="12">
    <source>
        <dbReference type="EMBL" id="SHE94453.1"/>
    </source>
</evidence>
<evidence type="ECO:0000256" key="3">
    <source>
        <dbReference type="ARBA" id="ARBA00021315"/>
    </source>
</evidence>
<organism evidence="12 13">
    <name type="scientific">Clostridium fallax</name>
    <dbReference type="NCBI Taxonomy" id="1533"/>
    <lineage>
        <taxon>Bacteria</taxon>
        <taxon>Bacillati</taxon>
        <taxon>Bacillota</taxon>
        <taxon>Clostridia</taxon>
        <taxon>Eubacteriales</taxon>
        <taxon>Clostridiaceae</taxon>
        <taxon>Clostridium</taxon>
    </lineage>
</organism>
<keyword evidence="13" id="KW-1185">Reference proteome</keyword>
<dbReference type="Pfam" id="PF02463">
    <property type="entry name" value="SMC_N"/>
    <property type="match status" value="1"/>
</dbReference>
<dbReference type="GO" id="GO:0006310">
    <property type="term" value="P:DNA recombination"/>
    <property type="evidence" value="ECO:0007669"/>
    <property type="project" value="InterPro"/>
</dbReference>
<dbReference type="CDD" id="cd03241">
    <property type="entry name" value="ABC_RecN"/>
    <property type="match status" value="2"/>
</dbReference>
<keyword evidence="10" id="KW-0175">Coiled coil</keyword>
<dbReference type="AlphaFoldDB" id="A0A1M4XMH2"/>
<dbReference type="STRING" id="1533.SAMN05443638_11927"/>
<dbReference type="Proteomes" id="UP000184035">
    <property type="component" value="Unassembled WGS sequence"/>
</dbReference>
<dbReference type="OrthoDB" id="9806954at2"/>
<evidence type="ECO:0000256" key="9">
    <source>
        <dbReference type="PIRNR" id="PIRNR003128"/>
    </source>
</evidence>
<evidence type="ECO:0000256" key="7">
    <source>
        <dbReference type="ARBA" id="ARBA00023204"/>
    </source>
</evidence>
<proteinExistence type="inferred from homology"/>
<dbReference type="PANTHER" id="PTHR11059:SF0">
    <property type="entry name" value="DNA REPAIR PROTEIN RECN"/>
    <property type="match status" value="1"/>
</dbReference>
<dbReference type="NCBIfam" id="TIGR00634">
    <property type="entry name" value="recN"/>
    <property type="match status" value="1"/>
</dbReference>
<dbReference type="PIRSF" id="PIRSF003128">
    <property type="entry name" value="RecN"/>
    <property type="match status" value="1"/>
</dbReference>
<reference evidence="12 13" key="1">
    <citation type="submission" date="2016-11" db="EMBL/GenBank/DDBJ databases">
        <authorList>
            <person name="Jaros S."/>
            <person name="Januszkiewicz K."/>
            <person name="Wedrychowicz H."/>
        </authorList>
    </citation>
    <scope>NUCLEOTIDE SEQUENCE [LARGE SCALE GENOMIC DNA]</scope>
    <source>
        <strain evidence="12 13">DSM 2631</strain>
    </source>
</reference>
<dbReference type="GO" id="GO:0043590">
    <property type="term" value="C:bacterial nucleoid"/>
    <property type="evidence" value="ECO:0007669"/>
    <property type="project" value="TreeGrafter"/>
</dbReference>
<keyword evidence="7 9" id="KW-0234">DNA repair</keyword>
<protein>
    <recommendedName>
        <fullName evidence="3 9">DNA repair protein RecN</fullName>
    </recommendedName>
    <alternativeName>
        <fullName evidence="8 9">Recombination protein N</fullName>
    </alternativeName>
</protein>
<dbReference type="GO" id="GO:0009432">
    <property type="term" value="P:SOS response"/>
    <property type="evidence" value="ECO:0007669"/>
    <property type="project" value="TreeGrafter"/>
</dbReference>
<dbReference type="EMBL" id="FQVM01000019">
    <property type="protein sequence ID" value="SHE94453.1"/>
    <property type="molecule type" value="Genomic_DNA"/>
</dbReference>
<evidence type="ECO:0000256" key="10">
    <source>
        <dbReference type="SAM" id="Coils"/>
    </source>
</evidence>
<dbReference type="InterPro" id="IPR004604">
    <property type="entry name" value="DNA_recomb/repair_RecN"/>
</dbReference>
<dbReference type="InterPro" id="IPR027417">
    <property type="entry name" value="P-loop_NTPase"/>
</dbReference>
<dbReference type="PANTHER" id="PTHR11059">
    <property type="entry name" value="DNA REPAIR PROTEIN RECN"/>
    <property type="match status" value="1"/>
</dbReference>
<evidence type="ECO:0000256" key="4">
    <source>
        <dbReference type="ARBA" id="ARBA00022741"/>
    </source>
</evidence>
<evidence type="ECO:0000256" key="5">
    <source>
        <dbReference type="ARBA" id="ARBA00022763"/>
    </source>
</evidence>
<name>A0A1M4XMH2_9CLOT</name>
<evidence type="ECO:0000256" key="2">
    <source>
        <dbReference type="ARBA" id="ARBA00009441"/>
    </source>
</evidence>
<evidence type="ECO:0000256" key="1">
    <source>
        <dbReference type="ARBA" id="ARBA00003618"/>
    </source>
</evidence>
<feature type="coiled-coil region" evidence="10">
    <location>
        <begin position="160"/>
        <end position="217"/>
    </location>
</feature>
<dbReference type="SUPFAM" id="SSF52540">
    <property type="entry name" value="P-loop containing nucleoside triphosphate hydrolases"/>
    <property type="match status" value="2"/>
</dbReference>
<keyword evidence="6" id="KW-0067">ATP-binding</keyword>
<evidence type="ECO:0000313" key="13">
    <source>
        <dbReference type="Proteomes" id="UP000184035"/>
    </source>
</evidence>
<keyword evidence="5 9" id="KW-0227">DNA damage</keyword>
<feature type="domain" description="RecF/RecN/SMC N-terminal" evidence="11">
    <location>
        <begin position="2"/>
        <end position="507"/>
    </location>
</feature>
<gene>
    <name evidence="12" type="ORF">SAMN05443638_11927</name>
</gene>
<dbReference type="InterPro" id="IPR003395">
    <property type="entry name" value="RecF/RecN/SMC_N"/>
</dbReference>
<dbReference type="FunFam" id="3.40.50.300:FF:000319">
    <property type="entry name" value="DNA repair protein RecN"/>
    <property type="match status" value="1"/>
</dbReference>